<evidence type="ECO:0000313" key="2">
    <source>
        <dbReference type="Proteomes" id="UP000204179"/>
    </source>
</evidence>
<dbReference type="RefSeq" id="YP_009190834.1">
    <property type="nucleotide sequence ID" value="NC_028686.1"/>
</dbReference>
<gene>
    <name evidence="1" type="ORF">JD18_253</name>
</gene>
<protein>
    <submittedName>
        <fullName evidence="1">Uncharacterized protein</fullName>
    </submittedName>
</protein>
<dbReference type="GeneID" id="26518668"/>
<organism evidence="1 2">
    <name type="scientific">Klebsiella phage JD18</name>
    <dbReference type="NCBI Taxonomy" id="1698360"/>
    <lineage>
        <taxon>Viruses</taxon>
        <taxon>Duplodnaviria</taxon>
        <taxon>Heunggongvirae</taxon>
        <taxon>Uroviricota</taxon>
        <taxon>Caudoviricetes</taxon>
        <taxon>Pantevenvirales</taxon>
        <taxon>Straboviridae</taxon>
        <taxon>Tevenvirinae</taxon>
        <taxon>Jiaodavirus</taxon>
        <taxon>Jiaodavirus jd18</taxon>
    </lineage>
</organism>
<keyword evidence="2" id="KW-1185">Reference proteome</keyword>
<dbReference type="KEGG" id="vg:26518668"/>
<name>A0A0K1Y561_9CAUD</name>
<evidence type="ECO:0000313" key="1">
    <source>
        <dbReference type="EMBL" id="AKY02124.1"/>
    </source>
</evidence>
<dbReference type="EMBL" id="KT239446">
    <property type="protein sequence ID" value="AKY02124.1"/>
    <property type="molecule type" value="Genomic_DNA"/>
</dbReference>
<dbReference type="Proteomes" id="UP000204179">
    <property type="component" value="Segment"/>
</dbReference>
<sequence>MITSLKSDIKNILYISTQADGTRLSHYVKGNIVVLDEFEVNREYPMRQVIQASNYEDGEEYQVVLCVYDDFWVLKLENGDKFLIFNV</sequence>
<proteinExistence type="predicted"/>
<reference evidence="1 2" key="1">
    <citation type="submission" date="2015-07" db="EMBL/GenBank/DDBJ databases">
        <title>Isolation and characterization of JD18-a novel lytic bacteriophage for Klebsiella pneumoniae.</title>
        <authorList>
            <person name="Fan J."/>
            <person name="Zhang X."/>
            <person name="Guo X."/>
            <person name="He P."/>
            <person name="Zhang Y."/>
        </authorList>
    </citation>
    <scope>NUCLEOTIDE SEQUENCE [LARGE SCALE GENOMIC DNA]</scope>
</reference>
<accession>A0A0K1Y561</accession>